<dbReference type="Ensembl" id="ENSPMET00000013220.1">
    <property type="protein sequence ID" value="ENSPMEP00000022242.1"/>
    <property type="gene ID" value="ENSPMEG00000003065.1"/>
</dbReference>
<organism evidence="7 8">
    <name type="scientific">Poecilia mexicana</name>
    <dbReference type="NCBI Taxonomy" id="48701"/>
    <lineage>
        <taxon>Eukaryota</taxon>
        <taxon>Metazoa</taxon>
        <taxon>Chordata</taxon>
        <taxon>Craniata</taxon>
        <taxon>Vertebrata</taxon>
        <taxon>Euteleostomi</taxon>
        <taxon>Actinopterygii</taxon>
        <taxon>Neopterygii</taxon>
        <taxon>Teleostei</taxon>
        <taxon>Neoteleostei</taxon>
        <taxon>Acanthomorphata</taxon>
        <taxon>Ovalentaria</taxon>
        <taxon>Atherinomorphae</taxon>
        <taxon>Cyprinodontiformes</taxon>
        <taxon>Poeciliidae</taxon>
        <taxon>Poeciliinae</taxon>
        <taxon>Poecilia</taxon>
    </lineage>
</organism>
<comment type="subcellular location">
    <subcellularLocation>
        <location evidence="1">Secreted</location>
    </subcellularLocation>
</comment>
<sequence>SDWTDCSKSCGGGIQSRRRLCDSPSPEGSGSYCEGLGTEVRACNTDHCPVSGGWCEWSEWTPCSRTCGAESVSRYRSCSCPEPKAGGDPCPGEQETHNGIGACLSYSFLCVCVPLIVHGSWSSWSAWSECDGCAGSSVRTRQCNSPPARFGGLPCLGESRQSRRCHDNATVCPGRPCRSVPGCHVDGGWGQWGAWSECSVPCGGGVTFRRRLCDNPAPQAGGRGCLGTAEQKKDCNMQMCTGSRLLQSDFHVCRSKVTWGMCSLNRLCVCMLMIYRDNSLASENITRVISEIQSRHRLCAKPPCSGSAHQEKACNLPQCPGLTVTVPSLGHFLAGFSQNKR</sequence>
<evidence type="ECO:0000256" key="6">
    <source>
        <dbReference type="SAM" id="MobiDB-lite"/>
    </source>
</evidence>
<dbReference type="PANTHER" id="PTHR22906">
    <property type="entry name" value="PROPERDIN"/>
    <property type="match status" value="1"/>
</dbReference>
<dbReference type="FunFam" id="2.20.100.10:FF:000001">
    <property type="entry name" value="semaphorin-5A isoform X1"/>
    <property type="match status" value="3"/>
</dbReference>
<reference evidence="7" key="2">
    <citation type="submission" date="2025-09" db="UniProtKB">
        <authorList>
            <consortium name="Ensembl"/>
        </authorList>
    </citation>
    <scope>IDENTIFICATION</scope>
</reference>
<evidence type="ECO:0000256" key="1">
    <source>
        <dbReference type="ARBA" id="ARBA00004613"/>
    </source>
</evidence>
<dbReference type="AlphaFoldDB" id="A0A3B3Y4G4"/>
<feature type="region of interest" description="Disordered" evidence="6">
    <location>
        <begin position="1"/>
        <end position="27"/>
    </location>
</feature>
<evidence type="ECO:0000256" key="4">
    <source>
        <dbReference type="ARBA" id="ARBA00022737"/>
    </source>
</evidence>
<accession>A0A3B3Y4G4</accession>
<keyword evidence="2" id="KW-0964">Secreted</keyword>
<dbReference type="PRINTS" id="PR01705">
    <property type="entry name" value="TSP1REPEAT"/>
</dbReference>
<keyword evidence="8" id="KW-1185">Reference proteome</keyword>
<dbReference type="InterPro" id="IPR052065">
    <property type="entry name" value="Compl_asym_regulator"/>
</dbReference>
<dbReference type="PANTHER" id="PTHR22906:SF43">
    <property type="entry name" value="PROPERDIN"/>
    <property type="match status" value="1"/>
</dbReference>
<name>A0A3B3Y4G4_9TELE</name>
<dbReference type="Pfam" id="PF00090">
    <property type="entry name" value="TSP_1"/>
    <property type="match status" value="5"/>
</dbReference>
<evidence type="ECO:0000313" key="7">
    <source>
        <dbReference type="Ensembl" id="ENSPMEP00000022242.1"/>
    </source>
</evidence>
<dbReference type="InterPro" id="IPR000884">
    <property type="entry name" value="TSP1_rpt"/>
</dbReference>
<evidence type="ECO:0000256" key="3">
    <source>
        <dbReference type="ARBA" id="ARBA00022729"/>
    </source>
</evidence>
<dbReference type="SUPFAM" id="SSF82895">
    <property type="entry name" value="TSP-1 type 1 repeat"/>
    <property type="match status" value="4"/>
</dbReference>
<dbReference type="STRING" id="48701.ENSPMEP00000022242"/>
<keyword evidence="4" id="KW-0677">Repeat</keyword>
<dbReference type="Proteomes" id="UP000261480">
    <property type="component" value="Unplaced"/>
</dbReference>
<dbReference type="SMART" id="SM00209">
    <property type="entry name" value="TSP1"/>
    <property type="match status" value="4"/>
</dbReference>
<reference evidence="7" key="1">
    <citation type="submission" date="2025-08" db="UniProtKB">
        <authorList>
            <consortium name="Ensembl"/>
        </authorList>
    </citation>
    <scope>IDENTIFICATION</scope>
</reference>
<protein>
    <submittedName>
        <fullName evidence="7">Uncharacterized protein</fullName>
    </submittedName>
</protein>
<evidence type="ECO:0000256" key="2">
    <source>
        <dbReference type="ARBA" id="ARBA00022525"/>
    </source>
</evidence>
<dbReference type="PROSITE" id="PS50092">
    <property type="entry name" value="TSP1"/>
    <property type="match status" value="5"/>
</dbReference>
<proteinExistence type="predicted"/>
<dbReference type="Gene3D" id="2.20.100.10">
    <property type="entry name" value="Thrombospondin type-1 (TSP1) repeat"/>
    <property type="match status" value="4"/>
</dbReference>
<dbReference type="InterPro" id="IPR036383">
    <property type="entry name" value="TSP1_rpt_sf"/>
</dbReference>
<keyword evidence="5" id="KW-1015">Disulfide bond</keyword>
<evidence type="ECO:0000313" key="8">
    <source>
        <dbReference type="Proteomes" id="UP000261480"/>
    </source>
</evidence>
<keyword evidence="3" id="KW-0732">Signal</keyword>
<evidence type="ECO:0000256" key="5">
    <source>
        <dbReference type="ARBA" id="ARBA00023157"/>
    </source>
</evidence>